<evidence type="ECO:0000256" key="1">
    <source>
        <dbReference type="SAM" id="MobiDB-lite"/>
    </source>
</evidence>
<reference evidence="3 4" key="1">
    <citation type="submission" date="2024-04" db="EMBL/GenBank/DDBJ databases">
        <title>Novel species of the genus Ideonella isolated from streams.</title>
        <authorList>
            <person name="Lu H."/>
        </authorList>
    </citation>
    <scope>NUCLEOTIDE SEQUENCE [LARGE SCALE GENOMIC DNA]</scope>
    <source>
        <strain evidence="3 4">BYS139W</strain>
    </source>
</reference>
<gene>
    <name evidence="3" type="ORF">AACH11_12450</name>
</gene>
<dbReference type="InterPro" id="IPR005532">
    <property type="entry name" value="SUMF_dom"/>
</dbReference>
<dbReference type="Proteomes" id="UP001368500">
    <property type="component" value="Unassembled WGS sequence"/>
</dbReference>
<comment type="caution">
    <text evidence="3">The sequence shown here is derived from an EMBL/GenBank/DDBJ whole genome shotgun (WGS) entry which is preliminary data.</text>
</comment>
<dbReference type="InterPro" id="IPR016187">
    <property type="entry name" value="CTDL_fold"/>
</dbReference>
<dbReference type="InterPro" id="IPR051043">
    <property type="entry name" value="Sulfatase_Mod_Factor_Kinase"/>
</dbReference>
<dbReference type="PANTHER" id="PTHR23150">
    <property type="entry name" value="SULFATASE MODIFYING FACTOR 1, 2"/>
    <property type="match status" value="1"/>
</dbReference>
<evidence type="ECO:0000313" key="4">
    <source>
        <dbReference type="Proteomes" id="UP001368500"/>
    </source>
</evidence>
<feature type="domain" description="Sulfatase-modifying factor enzyme-like" evidence="2">
    <location>
        <begin position="270"/>
        <end position="494"/>
    </location>
</feature>
<sequence>MPPRPVAPPSHPAPLPARPAALTLALLLALAAWPGLPARAQAISAPPLGYPTPAELAEARKEAAQLREALGREQAKAKAAQQAADAANARATQAERAAAAAEVQSGKANPEQLAALRLERDAARAEAASLRTELAQANEAVKRLKAAASDAGASTAELTRLRRQSQEQQDTITTLRTQLAAEKKATASANAAASAAAASAAAAAAATRQPPAPVARTTAPQPAPSTTTTTAPLPPDLSDITVPGCGAACPTFVLIPNPGPVTLGTGSDALRIDFKHRYAMASTETTVGQWKAFINDSGYRPEKASDTYCNWDDKAYSSDDKLPVACVNVTDAEAYAAWFARKYAGQMRAQGQANGAPLRIDSIGLPSELEWEFAARGGRYTEKYLWDDGASDAETCRHGQNYKCHGGAKPVGERLKNGYRLHDMIGNVWEWTASPWRDQRSALPLHGREAPAGVSGPRSVRGASFVNFDVRLALSYRLWYTPGDRYSYIGFRLVARIAP</sequence>
<accession>A0ABU9BCE4</accession>
<evidence type="ECO:0000259" key="2">
    <source>
        <dbReference type="Pfam" id="PF03781"/>
    </source>
</evidence>
<protein>
    <submittedName>
        <fullName evidence="3">SUMF1/EgtB/PvdO family nonheme iron enzyme</fullName>
    </submittedName>
</protein>
<dbReference type="InterPro" id="IPR042095">
    <property type="entry name" value="SUMF_sf"/>
</dbReference>
<name>A0ABU9BCE4_9BURK</name>
<proteinExistence type="predicted"/>
<dbReference type="RefSeq" id="WP_341374558.1">
    <property type="nucleotide sequence ID" value="NZ_JBBUTF010000010.1"/>
</dbReference>
<dbReference type="PANTHER" id="PTHR23150:SF19">
    <property type="entry name" value="FORMYLGLYCINE-GENERATING ENZYME"/>
    <property type="match status" value="1"/>
</dbReference>
<feature type="compositionally biased region" description="Low complexity" evidence="1">
    <location>
        <begin position="207"/>
        <end position="231"/>
    </location>
</feature>
<dbReference type="SUPFAM" id="SSF56436">
    <property type="entry name" value="C-type lectin-like"/>
    <property type="match status" value="1"/>
</dbReference>
<feature type="region of interest" description="Disordered" evidence="1">
    <location>
        <begin position="207"/>
        <end position="235"/>
    </location>
</feature>
<dbReference type="Pfam" id="PF03781">
    <property type="entry name" value="FGE-sulfatase"/>
    <property type="match status" value="1"/>
</dbReference>
<dbReference type="Gene3D" id="3.90.1580.10">
    <property type="entry name" value="paralog of FGE (formylglycine-generating enzyme)"/>
    <property type="match status" value="1"/>
</dbReference>
<dbReference type="EMBL" id="JBBUTF010000010">
    <property type="protein sequence ID" value="MEK8026774.1"/>
    <property type="molecule type" value="Genomic_DNA"/>
</dbReference>
<evidence type="ECO:0000313" key="3">
    <source>
        <dbReference type="EMBL" id="MEK8026774.1"/>
    </source>
</evidence>
<feature type="region of interest" description="Disordered" evidence="1">
    <location>
        <begin position="147"/>
        <end position="170"/>
    </location>
</feature>
<organism evidence="3 4">
    <name type="scientific">Pseudaquabacterium rugosum</name>
    <dbReference type="NCBI Taxonomy" id="2984194"/>
    <lineage>
        <taxon>Bacteria</taxon>
        <taxon>Pseudomonadati</taxon>
        <taxon>Pseudomonadota</taxon>
        <taxon>Betaproteobacteria</taxon>
        <taxon>Burkholderiales</taxon>
        <taxon>Sphaerotilaceae</taxon>
        <taxon>Pseudaquabacterium</taxon>
    </lineage>
</organism>
<keyword evidence="4" id="KW-1185">Reference proteome</keyword>
<feature type="compositionally biased region" description="Low complexity" evidence="1">
    <location>
        <begin position="147"/>
        <end position="156"/>
    </location>
</feature>